<dbReference type="PANTHER" id="PTHR42924">
    <property type="entry name" value="EXONUCLEASE"/>
    <property type="match status" value="1"/>
</dbReference>
<name>A0A9J6NX64_9CLOT</name>
<dbReference type="GO" id="GO:0035312">
    <property type="term" value="F:5'-3' DNA exonuclease activity"/>
    <property type="evidence" value="ECO:0007669"/>
    <property type="project" value="TreeGrafter"/>
</dbReference>
<dbReference type="PANTHER" id="PTHR42924:SF3">
    <property type="entry name" value="POLYMERASE_HISTIDINOL PHOSPHATASE N-TERMINAL DOMAIN-CONTAINING PROTEIN"/>
    <property type="match status" value="1"/>
</dbReference>
<evidence type="ECO:0000259" key="1">
    <source>
        <dbReference type="Pfam" id="PF02811"/>
    </source>
</evidence>
<keyword evidence="3" id="KW-1185">Reference proteome</keyword>
<dbReference type="EMBL" id="JAGSOJ010000001">
    <property type="protein sequence ID" value="MCM1988652.1"/>
    <property type="molecule type" value="Genomic_DNA"/>
</dbReference>
<reference evidence="2" key="2">
    <citation type="submission" date="2021-04" db="EMBL/GenBank/DDBJ databases">
        <authorList>
            <person name="Dong X."/>
        </authorList>
    </citation>
    <scope>NUCLEOTIDE SEQUENCE</scope>
    <source>
        <strain evidence="2">ZWT</strain>
    </source>
</reference>
<dbReference type="Pfam" id="PF13263">
    <property type="entry name" value="PHP_C"/>
    <property type="match status" value="1"/>
</dbReference>
<dbReference type="InterPro" id="IPR004013">
    <property type="entry name" value="PHP_dom"/>
</dbReference>
<comment type="caution">
    <text evidence="2">The sequence shown here is derived from an EMBL/GenBank/DDBJ whole genome shotgun (WGS) entry which is preliminary data.</text>
</comment>
<protein>
    <submittedName>
        <fullName evidence="2">PHP domain-containing protein</fullName>
    </submittedName>
</protein>
<proteinExistence type="predicted"/>
<dbReference type="AlphaFoldDB" id="A0A9J6NX64"/>
<dbReference type="SUPFAM" id="SSF89550">
    <property type="entry name" value="PHP domain-like"/>
    <property type="match status" value="1"/>
</dbReference>
<sequence length="253" mass="29440">MKIDMHVHAKERSSCSIASEKEHIEKAIEFGLDAIVFTDHNKLVPIEHLEELNKKYHPFKIFGGIEVRMEDNGEDILVLGIHDKLIEEKKWTYPELYAFVREKDGYIAKAHPYRYKEYIEIDIEKYVPDALEIHSTNIGKDDSQLITDLAKKLNCNLISNSDAHNSEDIGIYYNELESTPSNEKELIELLKSGKYKCGYSTERIFLFNKNVAKKEELIKTLINQGNDKMYYHNLTGNWEGEFDRVLMGKSYII</sequence>
<organism evidence="2 3">
    <name type="scientific">Oceanirhabdus seepicola</name>
    <dbReference type="NCBI Taxonomy" id="2828781"/>
    <lineage>
        <taxon>Bacteria</taxon>
        <taxon>Bacillati</taxon>
        <taxon>Bacillota</taxon>
        <taxon>Clostridia</taxon>
        <taxon>Eubacteriales</taxon>
        <taxon>Clostridiaceae</taxon>
        <taxon>Oceanirhabdus</taxon>
    </lineage>
</organism>
<dbReference type="RefSeq" id="WP_250857523.1">
    <property type="nucleotide sequence ID" value="NZ_JAGSOJ010000001.1"/>
</dbReference>
<feature type="domain" description="PHP" evidence="1">
    <location>
        <begin position="4"/>
        <end position="131"/>
    </location>
</feature>
<evidence type="ECO:0000313" key="2">
    <source>
        <dbReference type="EMBL" id="MCM1988652.1"/>
    </source>
</evidence>
<dbReference type="CDD" id="cd07432">
    <property type="entry name" value="PHP_HisPPase"/>
    <property type="match status" value="1"/>
</dbReference>
<dbReference type="InterPro" id="IPR052018">
    <property type="entry name" value="PHP_domain"/>
</dbReference>
<accession>A0A9J6NX64</accession>
<dbReference type="Proteomes" id="UP001056429">
    <property type="component" value="Unassembled WGS sequence"/>
</dbReference>
<evidence type="ECO:0000313" key="3">
    <source>
        <dbReference type="Proteomes" id="UP001056429"/>
    </source>
</evidence>
<dbReference type="InterPro" id="IPR016195">
    <property type="entry name" value="Pol/histidinol_Pase-like"/>
</dbReference>
<dbReference type="Pfam" id="PF02811">
    <property type="entry name" value="PHP"/>
    <property type="match status" value="1"/>
</dbReference>
<dbReference type="GO" id="GO:0004534">
    <property type="term" value="F:5'-3' RNA exonuclease activity"/>
    <property type="evidence" value="ECO:0007669"/>
    <property type="project" value="TreeGrafter"/>
</dbReference>
<gene>
    <name evidence="2" type="ORF">KDK92_02795</name>
</gene>
<dbReference type="Gene3D" id="3.20.20.140">
    <property type="entry name" value="Metal-dependent hydrolases"/>
    <property type="match status" value="1"/>
</dbReference>
<reference evidence="2" key="1">
    <citation type="journal article" date="2021" name="mSystems">
        <title>Bacteria and Archaea Synergistically Convert Glycine Betaine to Biogenic Methane in the Formosa Cold Seep of the South China Sea.</title>
        <authorList>
            <person name="Li L."/>
            <person name="Zhang W."/>
            <person name="Zhang S."/>
            <person name="Song L."/>
            <person name="Sun Q."/>
            <person name="Zhang H."/>
            <person name="Xiang H."/>
            <person name="Dong X."/>
        </authorList>
    </citation>
    <scope>NUCLEOTIDE SEQUENCE</scope>
    <source>
        <strain evidence="2">ZWT</strain>
    </source>
</reference>